<sequence length="316" mass="34318">MSDEVREIAAALLYEGYLLWPYRRSALKNGRRWTFGGVLPAAYDPGPGDGDRCTVLTECLVEAPAGPLAVELRFLHTVRREVRRHGRPVDEFTAAGRRYLPGEEAVERTVRAVGAARTEIEVPAGEAAERLPGGGSVVRSWQGLHGTMAVLTRPILDDVHVVTVEVRNTTPGDFPSRDAALPCAFNSAHLIITAGGRFLSLADPPERLRTAAASCRNVGLWPVPAGTGGDTALAAPIILPDHPRVAPESPGDLFDATEIDQLLTLGLLSLGEEERREIRDGDPRAREILDRIAALSPEDLMRLNGVIREFRPLREA</sequence>
<dbReference type="RefSeq" id="WP_111864221.1">
    <property type="nucleotide sequence ID" value="NZ_QLYX01000003.1"/>
</dbReference>
<dbReference type="OrthoDB" id="264096at2"/>
<accession>A0A365H9U3</accession>
<evidence type="ECO:0000313" key="1">
    <source>
        <dbReference type="EMBL" id="RAY15706.1"/>
    </source>
</evidence>
<comment type="caution">
    <text evidence="1">The sequence shown here is derived from an EMBL/GenBank/DDBJ whole genome shotgun (WGS) entry which is preliminary data.</text>
</comment>
<reference evidence="1 2" key="1">
    <citation type="submission" date="2018-06" db="EMBL/GenBank/DDBJ databases">
        <title>Actinomadura craniellae sp. nov. isolated from marine sponge Craniella sp.</title>
        <authorList>
            <person name="Li L."/>
            <person name="Xu Q.H."/>
            <person name="Lin H.W."/>
            <person name="Lu Y.H."/>
        </authorList>
    </citation>
    <scope>NUCLEOTIDE SEQUENCE [LARGE SCALE GENOMIC DNA]</scope>
    <source>
        <strain evidence="1 2">LHW63021</strain>
    </source>
</reference>
<protein>
    <submittedName>
        <fullName evidence="1">Uncharacterized protein</fullName>
    </submittedName>
</protein>
<organism evidence="1 2">
    <name type="scientific">Actinomadura craniellae</name>
    <dbReference type="NCBI Taxonomy" id="2231787"/>
    <lineage>
        <taxon>Bacteria</taxon>
        <taxon>Bacillati</taxon>
        <taxon>Actinomycetota</taxon>
        <taxon>Actinomycetes</taxon>
        <taxon>Streptosporangiales</taxon>
        <taxon>Thermomonosporaceae</taxon>
        <taxon>Actinomadura</taxon>
    </lineage>
</organism>
<dbReference type="Proteomes" id="UP000251891">
    <property type="component" value="Unassembled WGS sequence"/>
</dbReference>
<dbReference type="EMBL" id="QLYX01000003">
    <property type="protein sequence ID" value="RAY15706.1"/>
    <property type="molecule type" value="Genomic_DNA"/>
</dbReference>
<evidence type="ECO:0000313" key="2">
    <source>
        <dbReference type="Proteomes" id="UP000251891"/>
    </source>
</evidence>
<keyword evidence="2" id="KW-1185">Reference proteome</keyword>
<name>A0A365H9U3_9ACTN</name>
<gene>
    <name evidence="1" type="ORF">DPM19_07950</name>
</gene>
<dbReference type="AlphaFoldDB" id="A0A365H9U3"/>
<proteinExistence type="predicted"/>